<keyword evidence="3" id="KW-1185">Reference proteome</keyword>
<dbReference type="OrthoDB" id="3216692at2"/>
<organism evidence="2 3">
    <name type="scientific">Streptomyces spongiae</name>
    <dbReference type="NCBI Taxonomy" id="565072"/>
    <lineage>
        <taxon>Bacteria</taxon>
        <taxon>Bacillati</taxon>
        <taxon>Actinomycetota</taxon>
        <taxon>Actinomycetes</taxon>
        <taxon>Kitasatosporales</taxon>
        <taxon>Streptomycetaceae</taxon>
        <taxon>Streptomyces</taxon>
    </lineage>
</organism>
<proteinExistence type="predicted"/>
<reference evidence="2 3" key="1">
    <citation type="submission" date="2019-07" db="EMBL/GenBank/DDBJ databases">
        <title>New species of Amycolatopsis and Streptomyces.</title>
        <authorList>
            <person name="Duangmal K."/>
            <person name="Teo W.F.A."/>
            <person name="Lipun K."/>
        </authorList>
    </citation>
    <scope>NUCLEOTIDE SEQUENCE [LARGE SCALE GENOMIC DNA]</scope>
    <source>
        <strain evidence="2 3">NBRC 106415</strain>
    </source>
</reference>
<dbReference type="Proteomes" id="UP000400924">
    <property type="component" value="Unassembled WGS sequence"/>
</dbReference>
<dbReference type="RefSeq" id="WP_152769493.1">
    <property type="nucleotide sequence ID" value="NZ_VJZC01000006.1"/>
</dbReference>
<sequence>MIAVREETRAGIDAVFPGPTQLHVFVLGLGQQGARNLPRPRGAAAPYLGPREVRQLVDDPRICPAVMRGQLMLFPVRRRLERSDARRISGRTWPEEEVLQALAGQRAANAGLSGTWPKMVLRLIRCALAIRDAEGEELIAQEMLDQVQLPLKAAAAELLAQAGMLRPRTTPPSAAWPVRSCADCACWGVTATRCRGCREWRNNRERYRVDRCPRCRRDDLPVHAEEGLCRACLAYVREVGAESAAVPFTQLAFAGPLAHQLNRRAGELGFVVHNRSGPASRSRARPRTTPSPEGQTVAMPVGPGQLYLFSMPRTWQRKQRARVIALPPLSPLPAPAQELLDTFTSAYPRSWLADKRNVPGGAAVVLHTLLARLGPHVPIPERDVRSLAGTVAAGTAATRRVISFLLAHALLEADELSETPAQLLTAFSTKHPHTYRT</sequence>
<protein>
    <submittedName>
        <fullName evidence="2">Uncharacterized protein</fullName>
    </submittedName>
</protein>
<dbReference type="EMBL" id="VJZC01000006">
    <property type="protein sequence ID" value="MPY56013.1"/>
    <property type="molecule type" value="Genomic_DNA"/>
</dbReference>
<evidence type="ECO:0000313" key="2">
    <source>
        <dbReference type="EMBL" id="MPY56013.1"/>
    </source>
</evidence>
<comment type="caution">
    <text evidence="2">The sequence shown here is derived from an EMBL/GenBank/DDBJ whole genome shotgun (WGS) entry which is preliminary data.</text>
</comment>
<name>A0A5N8X9A0_9ACTN</name>
<accession>A0A5N8X9A0</accession>
<feature type="compositionally biased region" description="Low complexity" evidence="1">
    <location>
        <begin position="275"/>
        <end position="292"/>
    </location>
</feature>
<dbReference type="AlphaFoldDB" id="A0A5N8X9A0"/>
<feature type="region of interest" description="Disordered" evidence="1">
    <location>
        <begin position="274"/>
        <end position="296"/>
    </location>
</feature>
<evidence type="ECO:0000256" key="1">
    <source>
        <dbReference type="SAM" id="MobiDB-lite"/>
    </source>
</evidence>
<gene>
    <name evidence="2" type="ORF">FNH08_02050</name>
</gene>
<evidence type="ECO:0000313" key="3">
    <source>
        <dbReference type="Proteomes" id="UP000400924"/>
    </source>
</evidence>